<reference evidence="1 2" key="1">
    <citation type="submission" date="2020-06" db="EMBL/GenBank/DDBJ databases">
        <title>Transcriptomic and genomic resources for Thalictrum thalictroides and T. hernandezii: Facilitating candidate gene discovery in an emerging model plant lineage.</title>
        <authorList>
            <person name="Arias T."/>
            <person name="Riano-Pachon D.M."/>
            <person name="Di Stilio V.S."/>
        </authorList>
    </citation>
    <scope>NUCLEOTIDE SEQUENCE [LARGE SCALE GENOMIC DNA]</scope>
    <source>
        <strain evidence="2">cv. WT478/WT964</strain>
        <tissue evidence="1">Leaves</tissue>
    </source>
</reference>
<dbReference type="Gene3D" id="1.25.40.10">
    <property type="entry name" value="Tetratricopeptide repeat domain"/>
    <property type="match status" value="1"/>
</dbReference>
<dbReference type="EMBL" id="JABWDY010034487">
    <property type="protein sequence ID" value="KAF5182642.1"/>
    <property type="molecule type" value="Genomic_DNA"/>
</dbReference>
<dbReference type="AlphaFoldDB" id="A0A7J6VE92"/>
<proteinExistence type="predicted"/>
<comment type="caution">
    <text evidence="1">The sequence shown here is derived from an EMBL/GenBank/DDBJ whole genome shotgun (WGS) entry which is preliminary data.</text>
</comment>
<dbReference type="InterPro" id="IPR011990">
    <property type="entry name" value="TPR-like_helical_dom_sf"/>
</dbReference>
<organism evidence="1 2">
    <name type="scientific">Thalictrum thalictroides</name>
    <name type="common">Rue-anemone</name>
    <name type="synonym">Anemone thalictroides</name>
    <dbReference type="NCBI Taxonomy" id="46969"/>
    <lineage>
        <taxon>Eukaryota</taxon>
        <taxon>Viridiplantae</taxon>
        <taxon>Streptophyta</taxon>
        <taxon>Embryophyta</taxon>
        <taxon>Tracheophyta</taxon>
        <taxon>Spermatophyta</taxon>
        <taxon>Magnoliopsida</taxon>
        <taxon>Ranunculales</taxon>
        <taxon>Ranunculaceae</taxon>
        <taxon>Thalictroideae</taxon>
        <taxon>Thalictrum</taxon>
    </lineage>
</organism>
<evidence type="ECO:0000313" key="1">
    <source>
        <dbReference type="EMBL" id="KAF5182642.1"/>
    </source>
</evidence>
<evidence type="ECO:0008006" key="3">
    <source>
        <dbReference type="Google" id="ProtNLM"/>
    </source>
</evidence>
<evidence type="ECO:0000313" key="2">
    <source>
        <dbReference type="Proteomes" id="UP000554482"/>
    </source>
</evidence>
<name>A0A7J6VE92_THATH</name>
<dbReference type="Proteomes" id="UP000554482">
    <property type="component" value="Unassembled WGS sequence"/>
</dbReference>
<keyword evidence="2" id="KW-1185">Reference proteome</keyword>
<accession>A0A7J6VE92</accession>
<protein>
    <recommendedName>
        <fullName evidence="3">Pentatricopeptide repeat-containing protein</fullName>
    </recommendedName>
</protein>
<sequence length="98" mass="10722">MTEYANVGEYLAAVKCLLDMSRSNVRYDNVTFVVALCSAMGTTDLKIGQQIHCQLLKTGFGFDISVVNCLMNIVAVDIVSSDAGYLLQAMLVTYCRLV</sequence>
<gene>
    <name evidence="1" type="ORF">FRX31_027769</name>
</gene>